<name>A0ABT1HQW8_STRSD</name>
<feature type="transmembrane region" description="Helical" evidence="1">
    <location>
        <begin position="31"/>
        <end position="52"/>
    </location>
</feature>
<accession>A0ABT1HQW8</accession>
<evidence type="ECO:0000313" key="3">
    <source>
        <dbReference type="Proteomes" id="UP001205311"/>
    </source>
</evidence>
<protein>
    <submittedName>
        <fullName evidence="2">Uncharacterized protein</fullName>
    </submittedName>
</protein>
<gene>
    <name evidence="2" type="ORF">LX15_001593</name>
</gene>
<feature type="transmembrane region" description="Helical" evidence="1">
    <location>
        <begin position="159"/>
        <end position="178"/>
    </location>
</feature>
<evidence type="ECO:0000256" key="1">
    <source>
        <dbReference type="SAM" id="Phobius"/>
    </source>
</evidence>
<reference evidence="2 3" key="1">
    <citation type="submission" date="2022-06" db="EMBL/GenBank/DDBJ databases">
        <title>Genomic Encyclopedia of Archaeal and Bacterial Type Strains, Phase II (KMG-II): from individual species to whole genera.</title>
        <authorList>
            <person name="Goeker M."/>
        </authorList>
    </citation>
    <scope>NUCLEOTIDE SEQUENCE [LARGE SCALE GENOMIC DNA]</scope>
    <source>
        <strain evidence="2 3">DSM 40477</strain>
    </source>
</reference>
<keyword evidence="1" id="KW-1133">Transmembrane helix</keyword>
<feature type="transmembrane region" description="Helical" evidence="1">
    <location>
        <begin position="209"/>
        <end position="228"/>
    </location>
</feature>
<keyword evidence="1" id="KW-0472">Membrane</keyword>
<proteinExistence type="predicted"/>
<dbReference type="Proteomes" id="UP001205311">
    <property type="component" value="Unassembled WGS sequence"/>
</dbReference>
<keyword evidence="3" id="KW-1185">Reference proteome</keyword>
<keyword evidence="1" id="KW-0812">Transmembrane</keyword>
<dbReference type="EMBL" id="JAMTCP010000005">
    <property type="protein sequence ID" value="MCP2257907.1"/>
    <property type="molecule type" value="Genomic_DNA"/>
</dbReference>
<dbReference type="RefSeq" id="WP_253668842.1">
    <property type="nucleotide sequence ID" value="NZ_JAMTCP010000005.1"/>
</dbReference>
<organism evidence="2 3">
    <name type="scientific">Streptoalloteichus tenebrarius (strain ATCC 17920 / DSM 40477 / JCM 4838 / CBS 697.72 / NBRC 16177 / NCIMB 11028 / NRRL B-12390 / A12253. 1 / ISP 5477)</name>
    <name type="common">Streptomyces tenebrarius</name>
    <dbReference type="NCBI Taxonomy" id="1933"/>
    <lineage>
        <taxon>Bacteria</taxon>
        <taxon>Bacillati</taxon>
        <taxon>Actinomycetota</taxon>
        <taxon>Actinomycetes</taxon>
        <taxon>Pseudonocardiales</taxon>
        <taxon>Pseudonocardiaceae</taxon>
        <taxon>Streptoalloteichus</taxon>
    </lineage>
</organism>
<comment type="caution">
    <text evidence="2">The sequence shown here is derived from an EMBL/GenBank/DDBJ whole genome shotgun (WGS) entry which is preliminary data.</text>
</comment>
<feature type="transmembrane region" description="Helical" evidence="1">
    <location>
        <begin position="184"/>
        <end position="202"/>
    </location>
</feature>
<evidence type="ECO:0000313" key="2">
    <source>
        <dbReference type="EMBL" id="MCP2257907.1"/>
    </source>
</evidence>
<sequence length="229" mass="23741">MESLGLLDAVGRWGSGQPLDGVALWGLPVPWLGRAGVCLQVLGGLAIVLDLVGPARLRQWTREAAPAGAAEVWGRVGVAARAAWSWRVLPGRHARRAENRWRAARQLRAGEIGPGGYLTVVERDAPTPAEVALVLLGAAVRLSVAGAAHLMIDGVTARVLVCLVVLACGPVGGLVLLWHAVNAAYTLGLRAAATLAARVLAAGGRRARAWRALALTSLVLGLGLTVLAL</sequence>